<comment type="caution">
    <text evidence="2">The sequence shown here is derived from an EMBL/GenBank/DDBJ whole genome shotgun (WGS) entry which is preliminary data.</text>
</comment>
<proteinExistence type="predicted"/>
<dbReference type="InterPro" id="IPR011990">
    <property type="entry name" value="TPR-like_helical_dom_sf"/>
</dbReference>
<sequence>MDEALKFHEKAIRNALAHKDSTHYAKALGEIAQIHVAHGEYDIALRMLTRDIAISRKIGDEGNTMYASMQMAKVYLWKNDFESAKSYLTEVYAYLNSKKYLADCALRFAELIEEIDTKERTVENALKILRKVNGLQPFLSATDGELMLKYINLEIQKDEFAYQLRMEKSNRRIEVHRNIVLSLFAFCLLVCLVLVFFRVAGMLKNQKFHYKKRILSLQSDKDSSEKELEKTYNSLVAYQNYLDEKNKQIVRLEAEIKYMVSTSPGGGPEMEKLLTSHLMTKENWQSFKEMFIKGNYEAYSAVLNEFPEISEAALRIELVQKLGFTNAETARILGITVDAVKKSKQRLRKKHPC</sequence>
<dbReference type="AlphaFoldDB" id="W4P540"/>
<keyword evidence="1" id="KW-1133">Transmembrane helix</keyword>
<evidence type="ECO:0000313" key="2">
    <source>
        <dbReference type="EMBL" id="GAE14865.1"/>
    </source>
</evidence>
<protein>
    <submittedName>
        <fullName evidence="2">Uncharacterized protein</fullName>
    </submittedName>
</protein>
<evidence type="ECO:0000256" key="1">
    <source>
        <dbReference type="SAM" id="Phobius"/>
    </source>
</evidence>
<keyword evidence="1" id="KW-0472">Membrane</keyword>
<name>W4P540_9BACE</name>
<reference evidence="2 3" key="1">
    <citation type="journal article" date="2014" name="Genome Announc.">
        <title>Draft Genome Sequences of Three Strains of Bacteroides pyogenes Isolated from a Cat and Swine.</title>
        <authorList>
            <person name="Sakamoto M."/>
            <person name="Oshima K."/>
            <person name="Suda W."/>
            <person name="Kitamura K."/>
            <person name="Iida T."/>
            <person name="Hattori M."/>
            <person name="Ohkuma M."/>
        </authorList>
    </citation>
    <scope>NUCLEOTIDE SEQUENCE [LARGE SCALE GENOMIC DNA]</scope>
    <source>
        <strain evidence="2 3">JCM 6292</strain>
    </source>
</reference>
<evidence type="ECO:0000313" key="3">
    <source>
        <dbReference type="Proteomes" id="UP000018861"/>
    </source>
</evidence>
<organism evidence="2 3">
    <name type="scientific">Bacteroides pyogenes JCM 6292</name>
    <dbReference type="NCBI Taxonomy" id="1235809"/>
    <lineage>
        <taxon>Bacteria</taxon>
        <taxon>Pseudomonadati</taxon>
        <taxon>Bacteroidota</taxon>
        <taxon>Bacteroidia</taxon>
        <taxon>Bacteroidales</taxon>
        <taxon>Bacteroidaceae</taxon>
        <taxon>Bacteroides</taxon>
    </lineage>
</organism>
<accession>W4P540</accession>
<gene>
    <name evidence="2" type="ORF">JCM6292_1059</name>
</gene>
<keyword evidence="1" id="KW-0812">Transmembrane</keyword>
<dbReference type="SUPFAM" id="SSF48452">
    <property type="entry name" value="TPR-like"/>
    <property type="match status" value="1"/>
</dbReference>
<dbReference type="EMBL" id="BAIQ01000008">
    <property type="protein sequence ID" value="GAE14865.1"/>
    <property type="molecule type" value="Genomic_DNA"/>
</dbReference>
<feature type="transmembrane region" description="Helical" evidence="1">
    <location>
        <begin position="179"/>
        <end position="203"/>
    </location>
</feature>
<dbReference type="Gene3D" id="1.25.40.10">
    <property type="entry name" value="Tetratricopeptide repeat domain"/>
    <property type="match status" value="1"/>
</dbReference>
<dbReference type="Proteomes" id="UP000018861">
    <property type="component" value="Unassembled WGS sequence"/>
</dbReference>